<evidence type="ECO:0000313" key="3">
    <source>
        <dbReference type="Proteomes" id="UP000028488"/>
    </source>
</evidence>
<keyword evidence="1" id="KW-0812">Transmembrane</keyword>
<dbReference type="eggNOG" id="ENOG5033XY4">
    <property type="taxonomic scope" value="Bacteria"/>
</dbReference>
<protein>
    <submittedName>
        <fullName evidence="2">Uncharacterized protein</fullName>
    </submittedName>
</protein>
<proteinExistence type="predicted"/>
<keyword evidence="1" id="KW-1133">Transmembrane helix</keyword>
<organism evidence="2 3">
    <name type="scientific">Rhodococcus opacus</name>
    <name type="common">Nocardia opaca</name>
    <dbReference type="NCBI Taxonomy" id="37919"/>
    <lineage>
        <taxon>Bacteria</taxon>
        <taxon>Bacillati</taxon>
        <taxon>Actinomycetota</taxon>
        <taxon>Actinomycetes</taxon>
        <taxon>Mycobacteriales</taxon>
        <taxon>Nocardiaceae</taxon>
        <taxon>Rhodococcus</taxon>
    </lineage>
</organism>
<evidence type="ECO:0000256" key="1">
    <source>
        <dbReference type="SAM" id="Phobius"/>
    </source>
</evidence>
<feature type="transmembrane region" description="Helical" evidence="1">
    <location>
        <begin position="71"/>
        <end position="92"/>
    </location>
</feature>
<dbReference type="Proteomes" id="UP000028488">
    <property type="component" value="Chromosome"/>
</dbReference>
<feature type="transmembrane region" description="Helical" evidence="1">
    <location>
        <begin position="135"/>
        <end position="154"/>
    </location>
</feature>
<dbReference type="EMBL" id="CP008947">
    <property type="protein sequence ID" value="AII04162.1"/>
    <property type="molecule type" value="Genomic_DNA"/>
</dbReference>
<gene>
    <name evidence="2" type="ORF">EP51_05960</name>
</gene>
<reference evidence="2 3" key="1">
    <citation type="submission" date="2014-07" db="EMBL/GenBank/DDBJ databases">
        <title>Genome Sequence of Rhodococcus opacus Strain R7, a Biodegrader of Mono- and Polycyclic Aromatic Hydrocarbons.</title>
        <authorList>
            <person name="Di Gennaro P."/>
            <person name="Zampolli J."/>
            <person name="Presti I."/>
            <person name="Cappelletti M."/>
            <person name="D'Ursi P."/>
            <person name="Orro A."/>
            <person name="Mezzelani A."/>
            <person name="Milanesi L."/>
        </authorList>
    </citation>
    <scope>NUCLEOTIDE SEQUENCE [LARGE SCALE GENOMIC DNA]</scope>
    <source>
        <strain evidence="2 3">R7</strain>
    </source>
</reference>
<dbReference type="AlphaFoldDB" id="A0A076EG44"/>
<evidence type="ECO:0000313" key="2">
    <source>
        <dbReference type="EMBL" id="AII04162.1"/>
    </source>
</evidence>
<accession>A0A076EG44</accession>
<feature type="transmembrane region" description="Helical" evidence="1">
    <location>
        <begin position="45"/>
        <end position="65"/>
    </location>
</feature>
<keyword evidence="1" id="KW-0472">Membrane</keyword>
<sequence length="210" mass="22106">MPLRLGEPEGFPTPASLAEDADWQALLGTQLADTRKIAENWRTGLAALLGLVTVFSAVKGEAAISGLEFRYAVATGVLLLMGVCVAVIGALASLRAAYGTPRAVSRGELLSTGGLPGYRYELACQAVSDLRWARWTTLTSLVCIIAAISVTWYGPRPAQAIIDVERTGSPHVCGKLVASADGYIDIELSSAEATRIANKDILSINAVSEC</sequence>
<name>A0A076EG44_RHOOP</name>